<dbReference type="InterPro" id="IPR042855">
    <property type="entry name" value="V_SNARE_CC"/>
</dbReference>
<feature type="domain" description="V-SNARE coiled-coil homology" evidence="15">
    <location>
        <begin position="141"/>
        <end position="201"/>
    </location>
</feature>
<organism evidence="16 17">
    <name type="scientific">Blepharisma stoltei</name>
    <dbReference type="NCBI Taxonomy" id="1481888"/>
    <lineage>
        <taxon>Eukaryota</taxon>
        <taxon>Sar</taxon>
        <taxon>Alveolata</taxon>
        <taxon>Ciliophora</taxon>
        <taxon>Postciliodesmatophora</taxon>
        <taxon>Heterotrichea</taxon>
        <taxon>Heterotrichida</taxon>
        <taxon>Blepharismidae</taxon>
        <taxon>Blepharisma</taxon>
    </lineage>
</organism>
<dbReference type="PROSITE" id="PS50892">
    <property type="entry name" value="V_SNARE"/>
    <property type="match status" value="1"/>
</dbReference>
<dbReference type="InterPro" id="IPR044565">
    <property type="entry name" value="Sec22"/>
</dbReference>
<evidence type="ECO:0000313" key="17">
    <source>
        <dbReference type="Proteomes" id="UP001162131"/>
    </source>
</evidence>
<evidence type="ECO:0000256" key="12">
    <source>
        <dbReference type="PROSITE-ProRule" id="PRU00290"/>
    </source>
</evidence>
<evidence type="ECO:0000256" key="11">
    <source>
        <dbReference type="ARBA" id="ARBA00023136"/>
    </source>
</evidence>
<dbReference type="GO" id="GO:0015031">
    <property type="term" value="P:protein transport"/>
    <property type="evidence" value="ECO:0007669"/>
    <property type="project" value="UniProtKB-KW"/>
</dbReference>
<name>A0AAU9K2D5_9CILI</name>
<dbReference type="Gene3D" id="3.30.450.50">
    <property type="entry name" value="Longin domain"/>
    <property type="match status" value="1"/>
</dbReference>
<gene>
    <name evidence="16" type="ORF">BSTOLATCC_MIC53960</name>
</gene>
<evidence type="ECO:0000256" key="10">
    <source>
        <dbReference type="ARBA" id="ARBA00023054"/>
    </source>
</evidence>
<keyword evidence="10 12" id="KW-0175">Coiled coil</keyword>
<accession>A0AAU9K2D5</accession>
<dbReference type="PANTHER" id="PTHR45837">
    <property type="entry name" value="VESICLE-TRAFFICKING PROTEIN SEC22B"/>
    <property type="match status" value="1"/>
</dbReference>
<dbReference type="GO" id="GO:0006890">
    <property type="term" value="P:retrograde vesicle-mediated transport, Golgi to endoplasmic reticulum"/>
    <property type="evidence" value="ECO:0007669"/>
    <property type="project" value="InterPro"/>
</dbReference>
<evidence type="ECO:0000256" key="4">
    <source>
        <dbReference type="ARBA" id="ARBA00022448"/>
    </source>
</evidence>
<keyword evidence="17" id="KW-1185">Reference proteome</keyword>
<evidence type="ECO:0000256" key="9">
    <source>
        <dbReference type="ARBA" id="ARBA00023034"/>
    </source>
</evidence>
<keyword evidence="4" id="KW-0813">Transport</keyword>
<evidence type="ECO:0000256" key="3">
    <source>
        <dbReference type="ARBA" id="ARBA00008025"/>
    </source>
</evidence>
<feature type="transmembrane region" description="Helical" evidence="13">
    <location>
        <begin position="203"/>
        <end position="221"/>
    </location>
</feature>
<dbReference type="CDD" id="cd14824">
    <property type="entry name" value="Longin"/>
    <property type="match status" value="1"/>
</dbReference>
<protein>
    <submittedName>
        <fullName evidence="16">Uncharacterized protein</fullName>
    </submittedName>
</protein>
<dbReference type="Proteomes" id="UP001162131">
    <property type="component" value="Unassembled WGS sequence"/>
</dbReference>
<dbReference type="SUPFAM" id="SSF58038">
    <property type="entry name" value="SNARE fusion complex"/>
    <property type="match status" value="1"/>
</dbReference>
<dbReference type="AlphaFoldDB" id="A0AAU9K2D5"/>
<evidence type="ECO:0000313" key="16">
    <source>
        <dbReference type="EMBL" id="CAG9331902.1"/>
    </source>
</evidence>
<evidence type="ECO:0000259" key="15">
    <source>
        <dbReference type="PROSITE" id="PS50892"/>
    </source>
</evidence>
<evidence type="ECO:0000256" key="1">
    <source>
        <dbReference type="ARBA" id="ARBA00004163"/>
    </source>
</evidence>
<dbReference type="GO" id="GO:0000139">
    <property type="term" value="C:Golgi membrane"/>
    <property type="evidence" value="ECO:0007669"/>
    <property type="project" value="UniProtKB-SubCell"/>
</dbReference>
<evidence type="ECO:0000256" key="5">
    <source>
        <dbReference type="ARBA" id="ARBA00022692"/>
    </source>
</evidence>
<dbReference type="GO" id="GO:0005484">
    <property type="term" value="F:SNAP receptor activity"/>
    <property type="evidence" value="ECO:0007669"/>
    <property type="project" value="InterPro"/>
</dbReference>
<evidence type="ECO:0000259" key="14">
    <source>
        <dbReference type="PROSITE" id="PS50859"/>
    </source>
</evidence>
<dbReference type="Pfam" id="PF00957">
    <property type="entry name" value="Synaptobrevin"/>
    <property type="match status" value="1"/>
</dbReference>
<comment type="subcellular location">
    <subcellularLocation>
        <location evidence="1">Endoplasmic reticulum membrane</location>
        <topology evidence="1">Single-pass type IV membrane protein</topology>
    </subcellularLocation>
    <subcellularLocation>
        <location evidence="2">Golgi apparatus membrane</location>
    </subcellularLocation>
</comment>
<keyword evidence="5 13" id="KW-0812">Transmembrane</keyword>
<dbReference type="Pfam" id="PF13774">
    <property type="entry name" value="Longin"/>
    <property type="match status" value="1"/>
</dbReference>
<reference evidence="16" key="1">
    <citation type="submission" date="2021-09" db="EMBL/GenBank/DDBJ databases">
        <authorList>
            <consortium name="AG Swart"/>
            <person name="Singh M."/>
            <person name="Singh A."/>
            <person name="Seah K."/>
            <person name="Emmerich C."/>
        </authorList>
    </citation>
    <scope>NUCLEOTIDE SEQUENCE</scope>
    <source>
        <strain evidence="16">ATCC30299</strain>
    </source>
</reference>
<sequence>MPKLTFIGRVSDGMMLCETYEDMQKESFELKGLAKKVMKKLNRAPDACILETELNHTFYYKIVDGVCFLTCAEGKYPRKLALAFLDEIIGGFHEELKKQWGTGESVDFRSKIETIERPYFFLKFDRFIKKKRQQYLSPNSDMIDVQKELEDVKTIMRQNIDTLLERDITLVNIQSMAHKLRDDSKKFADKSKTLNMMMWIRKYGPFIALFLIIVLGLYLKFG</sequence>
<dbReference type="Gene3D" id="1.20.5.110">
    <property type="match status" value="1"/>
</dbReference>
<evidence type="ECO:0000256" key="6">
    <source>
        <dbReference type="ARBA" id="ARBA00022824"/>
    </source>
</evidence>
<comment type="similarity">
    <text evidence="3">Belongs to the synaptobrevin family.</text>
</comment>
<dbReference type="InterPro" id="IPR011012">
    <property type="entry name" value="Longin-like_dom_sf"/>
</dbReference>
<dbReference type="InterPro" id="IPR010908">
    <property type="entry name" value="Longin_dom"/>
</dbReference>
<comment type="caution">
    <text evidence="16">The sequence shown here is derived from an EMBL/GenBank/DDBJ whole genome shotgun (WGS) entry which is preliminary data.</text>
</comment>
<dbReference type="SMART" id="SM01270">
    <property type="entry name" value="Longin"/>
    <property type="match status" value="1"/>
</dbReference>
<dbReference type="GO" id="GO:0006888">
    <property type="term" value="P:endoplasmic reticulum to Golgi vesicle-mediated transport"/>
    <property type="evidence" value="ECO:0007669"/>
    <property type="project" value="InterPro"/>
</dbReference>
<keyword evidence="8 13" id="KW-1133">Transmembrane helix</keyword>
<dbReference type="SUPFAM" id="SSF64356">
    <property type="entry name" value="SNARE-like"/>
    <property type="match status" value="1"/>
</dbReference>
<keyword evidence="11 13" id="KW-0472">Membrane</keyword>
<feature type="domain" description="Longin" evidence="14">
    <location>
        <begin position="6"/>
        <end position="128"/>
    </location>
</feature>
<evidence type="ECO:0000256" key="2">
    <source>
        <dbReference type="ARBA" id="ARBA00004394"/>
    </source>
</evidence>
<dbReference type="GO" id="GO:0005789">
    <property type="term" value="C:endoplasmic reticulum membrane"/>
    <property type="evidence" value="ECO:0007669"/>
    <property type="project" value="UniProtKB-SubCell"/>
</dbReference>
<dbReference type="PROSITE" id="PS50859">
    <property type="entry name" value="LONGIN"/>
    <property type="match status" value="1"/>
</dbReference>
<dbReference type="EMBL" id="CAJZBQ010000053">
    <property type="protein sequence ID" value="CAG9331902.1"/>
    <property type="molecule type" value="Genomic_DNA"/>
</dbReference>
<evidence type="ECO:0000256" key="13">
    <source>
        <dbReference type="SAM" id="Phobius"/>
    </source>
</evidence>
<evidence type="ECO:0000256" key="7">
    <source>
        <dbReference type="ARBA" id="ARBA00022927"/>
    </source>
</evidence>
<proteinExistence type="inferred from homology"/>
<keyword evidence="7" id="KW-0653">Protein transport</keyword>
<keyword evidence="6" id="KW-0256">Endoplasmic reticulum</keyword>
<evidence type="ECO:0000256" key="8">
    <source>
        <dbReference type="ARBA" id="ARBA00022989"/>
    </source>
</evidence>
<keyword evidence="9" id="KW-0333">Golgi apparatus</keyword>